<organism evidence="2 3">
    <name type="scientific">Arthrobotrys conoides</name>
    <dbReference type="NCBI Taxonomy" id="74498"/>
    <lineage>
        <taxon>Eukaryota</taxon>
        <taxon>Fungi</taxon>
        <taxon>Dikarya</taxon>
        <taxon>Ascomycota</taxon>
        <taxon>Pezizomycotina</taxon>
        <taxon>Orbiliomycetes</taxon>
        <taxon>Orbiliales</taxon>
        <taxon>Orbiliaceae</taxon>
        <taxon>Arthrobotrys</taxon>
    </lineage>
</organism>
<dbReference type="AlphaFoldDB" id="A0AAN8NFJ1"/>
<evidence type="ECO:0000313" key="2">
    <source>
        <dbReference type="EMBL" id="KAK6498019.1"/>
    </source>
</evidence>
<dbReference type="GO" id="GO:0000309">
    <property type="term" value="F:nicotinamide-nucleotide adenylyltransferase activity"/>
    <property type="evidence" value="ECO:0007669"/>
    <property type="project" value="TreeGrafter"/>
</dbReference>
<dbReference type="Gene3D" id="3.40.50.620">
    <property type="entry name" value="HUPs"/>
    <property type="match status" value="1"/>
</dbReference>
<dbReference type="GO" id="GO:0005737">
    <property type="term" value="C:cytoplasm"/>
    <property type="evidence" value="ECO:0007669"/>
    <property type="project" value="TreeGrafter"/>
</dbReference>
<feature type="region of interest" description="Disordered" evidence="1">
    <location>
        <begin position="82"/>
        <end position="102"/>
    </location>
</feature>
<evidence type="ECO:0000313" key="3">
    <source>
        <dbReference type="Proteomes" id="UP001307849"/>
    </source>
</evidence>
<name>A0AAN8NFJ1_9PEZI</name>
<protein>
    <recommendedName>
        <fullName evidence="4">Nicotinamide-nucleotide adenylyltransferase</fullName>
    </recommendedName>
</protein>
<dbReference type="InterPro" id="IPR014729">
    <property type="entry name" value="Rossmann-like_a/b/a_fold"/>
</dbReference>
<reference evidence="2 3" key="1">
    <citation type="submission" date="2019-10" db="EMBL/GenBank/DDBJ databases">
        <authorList>
            <person name="Palmer J.M."/>
        </authorList>
    </citation>
    <scope>NUCLEOTIDE SEQUENCE [LARGE SCALE GENOMIC DNA]</scope>
    <source>
        <strain evidence="2 3">TWF506</strain>
    </source>
</reference>
<dbReference type="PANTHER" id="PTHR31285:SF0">
    <property type="entry name" value="NICOTINAMIDE MONONUCLEOTIDE ADENYLYLTRANSFERASE"/>
    <property type="match status" value="1"/>
</dbReference>
<dbReference type="GO" id="GO:0005634">
    <property type="term" value="C:nucleus"/>
    <property type="evidence" value="ECO:0007669"/>
    <property type="project" value="TreeGrafter"/>
</dbReference>
<dbReference type="PANTHER" id="PTHR31285">
    <property type="entry name" value="NICOTINAMIDE MONONUCLEOTIDE ADENYLYLTRANSFERASE"/>
    <property type="match status" value="1"/>
</dbReference>
<proteinExistence type="predicted"/>
<dbReference type="SUPFAM" id="SSF52374">
    <property type="entry name" value="Nucleotidylyl transferase"/>
    <property type="match status" value="1"/>
</dbReference>
<comment type="caution">
    <text evidence="2">The sequence shown here is derived from an EMBL/GenBank/DDBJ whole genome shotgun (WGS) entry which is preliminary data.</text>
</comment>
<evidence type="ECO:0000256" key="1">
    <source>
        <dbReference type="SAM" id="MobiDB-lite"/>
    </source>
</evidence>
<dbReference type="GO" id="GO:0016887">
    <property type="term" value="F:ATP hydrolysis activity"/>
    <property type="evidence" value="ECO:0007669"/>
    <property type="project" value="TreeGrafter"/>
</dbReference>
<dbReference type="Proteomes" id="UP001307849">
    <property type="component" value="Unassembled WGS sequence"/>
</dbReference>
<evidence type="ECO:0008006" key="4">
    <source>
        <dbReference type="Google" id="ProtNLM"/>
    </source>
</evidence>
<dbReference type="EMBL" id="JAVHJM010000014">
    <property type="protein sequence ID" value="KAK6498019.1"/>
    <property type="molecule type" value="Genomic_DNA"/>
</dbReference>
<sequence length="307" mass="34252">MTSTEDMTTIRSLLPSFRSTIASLTTSPTLQIIKSYPPRLISTPLSSTSTSQKQRTVCILDSSFNPPTKAHMHLALQALRKYTPTTTTNNNNQEDKDEEGEDTPSLLLLLATTNADKPSSSPASYDHRLAMMCLLAEEIQNTIYSSNINKILPQIDIAITPHPRFIDKSTDLSSHPFFPSESTRQIWILGYDTLIRLLNPKYYPQTHTPKDLHKTLLSSKNRILVFTRPDTHLGTTQSSQYEYLNSLDPSIAEKVDMVVPEHSDQVEGVSSTNVRNGVKSGIDDEEGWKGGVCRGVAEWIGREGLYL</sequence>
<keyword evidence="3" id="KW-1185">Reference proteome</keyword>
<accession>A0AAN8NFJ1</accession>
<gene>
    <name evidence="2" type="ORF">TWF506_004262</name>
</gene>